<evidence type="ECO:0000259" key="2">
    <source>
        <dbReference type="Pfam" id="PF02120"/>
    </source>
</evidence>
<keyword evidence="3" id="KW-0966">Cell projection</keyword>
<dbReference type="Proteomes" id="UP000515679">
    <property type="component" value="Chromosome"/>
</dbReference>
<proteinExistence type="predicted"/>
<dbReference type="PANTHER" id="PTHR37533">
    <property type="entry name" value="FLAGELLAR HOOK-LENGTH CONTROL PROTEIN"/>
    <property type="match status" value="1"/>
</dbReference>
<reference evidence="3 4" key="1">
    <citation type="submission" date="2019-07" db="EMBL/GenBank/DDBJ databases">
        <authorList>
            <person name="Kim J.K."/>
            <person name="Cheong H.-M."/>
            <person name="Choi Y."/>
            <person name="Hwang K.J."/>
            <person name="Lee S."/>
            <person name="Choi C."/>
        </authorList>
    </citation>
    <scope>NUCLEOTIDE SEQUENCE [LARGE SCALE GENOMIC DNA]</scope>
    <source>
        <strain evidence="3 4">KS 22</strain>
    </source>
</reference>
<sequence>MEKFLVKQFQLIQGNGTSEAKLTLTPEHLGQVDIRIVMQNGQLTAQFVTENPAARDLLENQMSQLRAALNGQGLQVERLEVVQQPANSASTAFMHQEQRHSNARNGNGNNGNGNGDAIEDPAVFAAELERNSSLKEFGYGSSINVTA</sequence>
<dbReference type="InterPro" id="IPR021136">
    <property type="entry name" value="Flagellar_hook_control-like_C"/>
</dbReference>
<dbReference type="AlphaFoldDB" id="A0A7G5BT83"/>
<keyword evidence="3" id="KW-0969">Cilium</keyword>
<feature type="region of interest" description="Disordered" evidence="1">
    <location>
        <begin position="88"/>
        <end position="118"/>
    </location>
</feature>
<organism evidence="3 4">
    <name type="scientific">Cohnella cholangitidis</name>
    <dbReference type="NCBI Taxonomy" id="2598458"/>
    <lineage>
        <taxon>Bacteria</taxon>
        <taxon>Bacillati</taxon>
        <taxon>Bacillota</taxon>
        <taxon>Bacilli</taxon>
        <taxon>Bacillales</taxon>
        <taxon>Paenibacillaceae</taxon>
        <taxon>Cohnella</taxon>
    </lineage>
</organism>
<dbReference type="PANTHER" id="PTHR37533:SF2">
    <property type="entry name" value="FLAGELLAR HOOK-LENGTH CONTROL PROTEIN"/>
    <property type="match status" value="1"/>
</dbReference>
<protein>
    <submittedName>
        <fullName evidence="3">Flagellar hook-length control protein FliK</fullName>
    </submittedName>
</protein>
<feature type="domain" description="Flagellar hook-length control protein-like C-terminal" evidence="2">
    <location>
        <begin position="12"/>
        <end position="87"/>
    </location>
</feature>
<dbReference type="Pfam" id="PF02120">
    <property type="entry name" value="Flg_hook"/>
    <property type="match status" value="1"/>
</dbReference>
<dbReference type="CDD" id="cd17470">
    <property type="entry name" value="T3SS_Flik_C"/>
    <property type="match status" value="1"/>
</dbReference>
<gene>
    <name evidence="3" type="ORF">FPL14_02335</name>
</gene>
<dbReference type="Gene3D" id="3.30.750.140">
    <property type="match status" value="1"/>
</dbReference>
<accession>A0A7G5BT83</accession>
<dbReference type="InterPro" id="IPR052563">
    <property type="entry name" value="FliK"/>
</dbReference>
<evidence type="ECO:0000313" key="4">
    <source>
        <dbReference type="Proteomes" id="UP000515679"/>
    </source>
</evidence>
<dbReference type="KEGG" id="cchl:FPL14_02335"/>
<dbReference type="EMBL" id="CP041969">
    <property type="protein sequence ID" value="QMV40167.1"/>
    <property type="molecule type" value="Genomic_DNA"/>
</dbReference>
<name>A0A7G5BT83_9BACL</name>
<keyword evidence="4" id="KW-1185">Reference proteome</keyword>
<dbReference type="InterPro" id="IPR038610">
    <property type="entry name" value="FliK-like_C_sf"/>
</dbReference>
<keyword evidence="3" id="KW-0282">Flagellum</keyword>
<evidence type="ECO:0000313" key="3">
    <source>
        <dbReference type="EMBL" id="QMV40167.1"/>
    </source>
</evidence>
<evidence type="ECO:0000256" key="1">
    <source>
        <dbReference type="SAM" id="MobiDB-lite"/>
    </source>
</evidence>